<organism evidence="2 3">
    <name type="scientific">Saponaria officinalis</name>
    <name type="common">Common soapwort</name>
    <name type="synonym">Lychnis saponaria</name>
    <dbReference type="NCBI Taxonomy" id="3572"/>
    <lineage>
        <taxon>Eukaryota</taxon>
        <taxon>Viridiplantae</taxon>
        <taxon>Streptophyta</taxon>
        <taxon>Embryophyta</taxon>
        <taxon>Tracheophyta</taxon>
        <taxon>Spermatophyta</taxon>
        <taxon>Magnoliopsida</taxon>
        <taxon>eudicotyledons</taxon>
        <taxon>Gunneridae</taxon>
        <taxon>Pentapetalae</taxon>
        <taxon>Caryophyllales</taxon>
        <taxon>Caryophyllaceae</taxon>
        <taxon>Caryophylleae</taxon>
        <taxon>Saponaria</taxon>
    </lineage>
</organism>
<feature type="domain" description="Integrase catalytic" evidence="1">
    <location>
        <begin position="38"/>
        <end position="182"/>
    </location>
</feature>
<dbReference type="PROSITE" id="PS50994">
    <property type="entry name" value="INTEGRASE"/>
    <property type="match status" value="1"/>
</dbReference>
<dbReference type="SUPFAM" id="SSF53098">
    <property type="entry name" value="Ribonuclease H-like"/>
    <property type="match status" value="1"/>
</dbReference>
<dbReference type="InterPro" id="IPR036397">
    <property type="entry name" value="RNaseH_sf"/>
</dbReference>
<dbReference type="InterPro" id="IPR001584">
    <property type="entry name" value="Integrase_cat-core"/>
</dbReference>
<proteinExistence type="predicted"/>
<comment type="caution">
    <text evidence="2">The sequence shown here is derived from an EMBL/GenBank/DDBJ whole genome shotgun (WGS) entry which is preliminary data.</text>
</comment>
<dbReference type="GO" id="GO:0003676">
    <property type="term" value="F:nucleic acid binding"/>
    <property type="evidence" value="ECO:0007669"/>
    <property type="project" value="InterPro"/>
</dbReference>
<protein>
    <recommendedName>
        <fullName evidence="1">Integrase catalytic domain-containing protein</fullName>
    </recommendedName>
</protein>
<reference evidence="2" key="1">
    <citation type="submission" date="2024-03" db="EMBL/GenBank/DDBJ databases">
        <title>WGS assembly of Saponaria officinalis var. Norfolk2.</title>
        <authorList>
            <person name="Jenkins J."/>
            <person name="Shu S."/>
            <person name="Grimwood J."/>
            <person name="Barry K."/>
            <person name="Goodstein D."/>
            <person name="Schmutz J."/>
            <person name="Leebens-Mack J."/>
            <person name="Osbourn A."/>
        </authorList>
    </citation>
    <scope>NUCLEOTIDE SEQUENCE [LARGE SCALE GENOMIC DNA]</scope>
    <source>
        <strain evidence="2">JIC</strain>
    </source>
</reference>
<dbReference type="Gene3D" id="3.30.420.10">
    <property type="entry name" value="Ribonuclease H-like superfamily/Ribonuclease H"/>
    <property type="match status" value="1"/>
</dbReference>
<name>A0AAW1J3X6_SAPOF</name>
<keyword evidence="3" id="KW-1185">Reference proteome</keyword>
<dbReference type="GO" id="GO:0015074">
    <property type="term" value="P:DNA integration"/>
    <property type="evidence" value="ECO:0007669"/>
    <property type="project" value="InterPro"/>
</dbReference>
<evidence type="ECO:0000313" key="3">
    <source>
        <dbReference type="Proteomes" id="UP001443914"/>
    </source>
</evidence>
<dbReference type="InterPro" id="IPR012337">
    <property type="entry name" value="RNaseH-like_sf"/>
</dbReference>
<sequence>MRLREEVREMGIHVIKKGEARGVLMLEVDLYDEIRESQLSDPRIREWKSRIEKGEALKFTVHDDGSLIFEGRWCVPNNEELRKKILNTRSKVELATAYKKHKLRLHGVPRDIVSDRDLRFISKFWKELQASLGTKLKISTAFHPATDGQTERTIQTLEDMLRACAMEFKGSWEDRLDLIEFS</sequence>
<dbReference type="AlphaFoldDB" id="A0AAW1J3X6"/>
<evidence type="ECO:0000313" key="2">
    <source>
        <dbReference type="EMBL" id="KAK9698087.1"/>
    </source>
</evidence>
<gene>
    <name evidence="2" type="ORF">RND81_08G081300</name>
</gene>
<dbReference type="Proteomes" id="UP001443914">
    <property type="component" value="Unassembled WGS sequence"/>
</dbReference>
<accession>A0AAW1J3X6</accession>
<evidence type="ECO:0000259" key="1">
    <source>
        <dbReference type="PROSITE" id="PS50994"/>
    </source>
</evidence>
<dbReference type="InterPro" id="IPR050951">
    <property type="entry name" value="Retrovirus_Pol_polyprotein"/>
</dbReference>
<dbReference type="PANTHER" id="PTHR37984">
    <property type="entry name" value="PROTEIN CBG26694"/>
    <property type="match status" value="1"/>
</dbReference>
<dbReference type="EMBL" id="JBDFQZ010000008">
    <property type="protein sequence ID" value="KAK9698087.1"/>
    <property type="molecule type" value="Genomic_DNA"/>
</dbReference>
<dbReference type="PANTHER" id="PTHR37984:SF15">
    <property type="entry name" value="INTEGRASE CATALYTIC DOMAIN-CONTAINING PROTEIN"/>
    <property type="match status" value="1"/>
</dbReference>